<dbReference type="Pfam" id="PF19408">
    <property type="entry name" value="PKD_6"/>
    <property type="match status" value="1"/>
</dbReference>
<dbReference type="InterPro" id="IPR045829">
    <property type="entry name" value="PKD_6"/>
</dbReference>
<evidence type="ECO:0000259" key="2">
    <source>
        <dbReference type="Pfam" id="PF18962"/>
    </source>
</evidence>
<dbReference type="RefSeq" id="WP_119431671.1">
    <property type="nucleotide sequence ID" value="NZ_QWGE01000002.1"/>
</dbReference>
<dbReference type="Gene3D" id="2.60.40.10">
    <property type="entry name" value="Immunoglobulins"/>
    <property type="match status" value="1"/>
</dbReference>
<protein>
    <submittedName>
        <fullName evidence="5">T9SS C-terminal target domain-containing protein</fullName>
    </submittedName>
</protein>
<accession>A0A399SJ62</accession>
<dbReference type="InterPro" id="IPR026444">
    <property type="entry name" value="Secre_tail"/>
</dbReference>
<comment type="caution">
    <text evidence="5">The sequence shown here is derived from an EMBL/GenBank/DDBJ whole genome shotgun (WGS) entry which is preliminary data.</text>
</comment>
<name>A0A399SJ62_9BACT</name>
<feature type="domain" description="PKD-like" evidence="4">
    <location>
        <begin position="109"/>
        <end position="185"/>
    </location>
</feature>
<dbReference type="AlphaFoldDB" id="A0A399SJ62"/>
<feature type="domain" description="Ig-like" evidence="3">
    <location>
        <begin position="193"/>
        <end position="273"/>
    </location>
</feature>
<dbReference type="InterPro" id="IPR044023">
    <property type="entry name" value="Ig_7"/>
</dbReference>
<dbReference type="Pfam" id="PF19081">
    <property type="entry name" value="Ig_7"/>
    <property type="match status" value="1"/>
</dbReference>
<dbReference type="EMBL" id="QWGE01000002">
    <property type="protein sequence ID" value="RIJ41927.1"/>
    <property type="molecule type" value="Genomic_DNA"/>
</dbReference>
<evidence type="ECO:0000313" key="5">
    <source>
        <dbReference type="EMBL" id="RIJ41927.1"/>
    </source>
</evidence>
<evidence type="ECO:0000259" key="4">
    <source>
        <dbReference type="Pfam" id="PF19408"/>
    </source>
</evidence>
<keyword evidence="1" id="KW-0732">Signal</keyword>
<organism evidence="5 6">
    <name type="scientific">Pontibacter oryzae</name>
    <dbReference type="NCBI Taxonomy" id="2304593"/>
    <lineage>
        <taxon>Bacteria</taxon>
        <taxon>Pseudomonadati</taxon>
        <taxon>Bacteroidota</taxon>
        <taxon>Cytophagia</taxon>
        <taxon>Cytophagales</taxon>
        <taxon>Hymenobacteraceae</taxon>
        <taxon>Pontibacter</taxon>
    </lineage>
</organism>
<proteinExistence type="predicted"/>
<feature type="chain" id="PRO_5017404211" evidence="1">
    <location>
        <begin position="25"/>
        <end position="522"/>
    </location>
</feature>
<dbReference type="Pfam" id="PF18962">
    <property type="entry name" value="Por_Secre_tail"/>
    <property type="match status" value="1"/>
</dbReference>
<evidence type="ECO:0000313" key="6">
    <source>
        <dbReference type="Proteomes" id="UP000266005"/>
    </source>
</evidence>
<dbReference type="OrthoDB" id="847589at2"/>
<dbReference type="InterPro" id="IPR013783">
    <property type="entry name" value="Ig-like_fold"/>
</dbReference>
<dbReference type="NCBIfam" id="TIGR04183">
    <property type="entry name" value="Por_Secre_tail"/>
    <property type="match status" value="1"/>
</dbReference>
<evidence type="ECO:0000256" key="1">
    <source>
        <dbReference type="SAM" id="SignalP"/>
    </source>
</evidence>
<reference evidence="6" key="1">
    <citation type="submission" date="2018-08" db="EMBL/GenBank/DDBJ databases">
        <title>Mucilaginibacter sp. MYSH2.</title>
        <authorList>
            <person name="Seo T."/>
        </authorList>
    </citation>
    <scope>NUCLEOTIDE SEQUENCE [LARGE SCALE GENOMIC DNA]</scope>
    <source>
        <strain evidence="6">KIRAN</strain>
    </source>
</reference>
<gene>
    <name evidence="5" type="ORF">D1627_07935</name>
</gene>
<keyword evidence="6" id="KW-1185">Reference proteome</keyword>
<feature type="domain" description="Secretion system C-terminal sorting" evidence="2">
    <location>
        <begin position="447"/>
        <end position="518"/>
    </location>
</feature>
<evidence type="ECO:0000259" key="3">
    <source>
        <dbReference type="Pfam" id="PF19081"/>
    </source>
</evidence>
<dbReference type="Proteomes" id="UP000266005">
    <property type="component" value="Unassembled WGS sequence"/>
</dbReference>
<feature type="signal peptide" evidence="1">
    <location>
        <begin position="1"/>
        <end position="24"/>
    </location>
</feature>
<sequence>MKQTLHKCILLLFAFILSALNLLAQTCQVTATAAHTSLCAGGTTAITATASFAATDWKWYKEGEATVLGTSASLQVSAAGKYKVVVTGSDCSAVTSNTVDIVEATIPAMSVVSGPTSFCAAGQEVAYSINLVSEANSYTWSVPAGWVILSGQGTASILVRVGSTGSVSVAAANQCGPGATAVLEVNVQQPIAAPAVLGNKVCAGESAFLQISNPQQHLTYTWYSSNTSSTPLATGATFNTPPLLGATTYYVAATNTTSGCASARTAFTADVTPAISNNFIAENQSLCLGQLPAPLTSGLPTGGEGIYNYQWQTSTDGLQFMPVPGANTIIFNPGPLQQTTWFRRVVTSGSCQSVSNSVKVTVYPVPARPTITFSDSTLTASITEASYEWLKDGLALHATTQRITVKESGYYQVRVKNTAGCASAVSDSLYVELQPVSDDQNAPVSFYPNPSLDSKITLTVKQPLHNVQLSVLNTSGTAMYSIKLPKWKDALEVNLEHLPQGLYFVYIISDELRSTQRLMLRH</sequence>